<feature type="domain" description="Sec16 central conserved" evidence="10">
    <location>
        <begin position="1046"/>
        <end position="1180"/>
    </location>
</feature>
<feature type="compositionally biased region" description="Low complexity" evidence="8">
    <location>
        <begin position="947"/>
        <end position="961"/>
    </location>
</feature>
<feature type="compositionally biased region" description="Low complexity" evidence="8">
    <location>
        <begin position="1643"/>
        <end position="1658"/>
    </location>
</feature>
<feature type="compositionally biased region" description="Polar residues" evidence="8">
    <location>
        <begin position="508"/>
        <end position="520"/>
    </location>
</feature>
<evidence type="ECO:0000313" key="12">
    <source>
        <dbReference type="Proteomes" id="UP000199727"/>
    </source>
</evidence>
<keyword evidence="3 7" id="KW-0813">Transport</keyword>
<dbReference type="InterPro" id="IPR024340">
    <property type="entry name" value="Sec16_CCD"/>
</dbReference>
<keyword evidence="7" id="KW-0072">Autophagy</keyword>
<feature type="compositionally biased region" description="Polar residues" evidence="8">
    <location>
        <begin position="697"/>
        <end position="711"/>
    </location>
</feature>
<evidence type="ECO:0000256" key="6">
    <source>
        <dbReference type="ARBA" id="ARBA00024687"/>
    </source>
</evidence>
<evidence type="ECO:0000256" key="2">
    <source>
        <dbReference type="ARBA" id="ARBA00005927"/>
    </source>
</evidence>
<dbReference type="EMBL" id="AMKT01000005">
    <property type="protein sequence ID" value="OXG30312.1"/>
    <property type="molecule type" value="Genomic_DNA"/>
</dbReference>
<feature type="compositionally biased region" description="Pro residues" evidence="8">
    <location>
        <begin position="608"/>
        <end position="626"/>
    </location>
</feature>
<feature type="region of interest" description="Disordered" evidence="8">
    <location>
        <begin position="1587"/>
        <end position="1986"/>
    </location>
</feature>
<feature type="compositionally biased region" description="Polar residues" evidence="8">
    <location>
        <begin position="383"/>
        <end position="392"/>
    </location>
</feature>
<dbReference type="GO" id="GO:0070971">
    <property type="term" value="C:endoplasmic reticulum exit site"/>
    <property type="evidence" value="ECO:0007669"/>
    <property type="project" value="TreeGrafter"/>
</dbReference>
<dbReference type="GO" id="GO:0007030">
    <property type="term" value="P:Golgi organization"/>
    <property type="evidence" value="ECO:0007669"/>
    <property type="project" value="TreeGrafter"/>
</dbReference>
<dbReference type="Pfam" id="PF12931">
    <property type="entry name" value="TPR_Sec16"/>
    <property type="match status" value="1"/>
</dbReference>
<keyword evidence="4 7" id="KW-0256">Endoplasmic reticulum</keyword>
<feature type="compositionally biased region" description="Polar residues" evidence="8">
    <location>
        <begin position="1789"/>
        <end position="1800"/>
    </location>
</feature>
<feature type="compositionally biased region" description="Basic and acidic residues" evidence="8">
    <location>
        <begin position="1754"/>
        <end position="1763"/>
    </location>
</feature>
<dbReference type="Gene3D" id="1.25.40.1030">
    <property type="match status" value="1"/>
</dbReference>
<protein>
    <recommendedName>
        <fullName evidence="7">Protein transport protein sec16</fullName>
    </recommendedName>
</protein>
<feature type="compositionally biased region" description="Low complexity" evidence="8">
    <location>
        <begin position="727"/>
        <end position="738"/>
    </location>
</feature>
<dbReference type="GO" id="GO:0016192">
    <property type="term" value="P:vesicle-mediated transport"/>
    <property type="evidence" value="ECO:0007669"/>
    <property type="project" value="UniProtKB-KW"/>
</dbReference>
<dbReference type="Proteomes" id="UP000199727">
    <property type="component" value="Unassembled WGS sequence"/>
</dbReference>
<feature type="compositionally biased region" description="Polar residues" evidence="8">
    <location>
        <begin position="273"/>
        <end position="286"/>
    </location>
</feature>
<evidence type="ECO:0000256" key="7">
    <source>
        <dbReference type="RuleBase" id="RU364101"/>
    </source>
</evidence>
<dbReference type="GO" id="GO:0015031">
    <property type="term" value="P:protein transport"/>
    <property type="evidence" value="ECO:0007669"/>
    <property type="project" value="UniProtKB-KW"/>
</dbReference>
<feature type="compositionally biased region" description="Pro residues" evidence="8">
    <location>
        <begin position="1934"/>
        <end position="1952"/>
    </location>
</feature>
<feature type="compositionally biased region" description="Polar residues" evidence="8">
    <location>
        <begin position="450"/>
        <end position="462"/>
    </location>
</feature>
<dbReference type="OrthoDB" id="8918678at2759"/>
<feature type="compositionally biased region" description="Polar residues" evidence="8">
    <location>
        <begin position="962"/>
        <end position="1006"/>
    </location>
</feature>
<feature type="compositionally biased region" description="Polar residues" evidence="8">
    <location>
        <begin position="1627"/>
        <end position="1642"/>
    </location>
</feature>
<feature type="region of interest" description="Disordered" evidence="8">
    <location>
        <begin position="947"/>
        <end position="1015"/>
    </location>
</feature>
<feature type="region of interest" description="Disordered" evidence="8">
    <location>
        <begin position="357"/>
        <end position="931"/>
    </location>
</feature>
<reference evidence="11 12" key="1">
    <citation type="submission" date="2017-06" db="EMBL/GenBank/DDBJ databases">
        <title>Global population genomics of the pathogenic fungus Cryptococcus neoformans var. grubii.</title>
        <authorList>
            <person name="Cuomo C."/>
            <person name="Litvintseva A."/>
            <person name="Chen Y."/>
            <person name="Young S."/>
            <person name="Zeng Q."/>
            <person name="Chapman S."/>
            <person name="Gujja S."/>
            <person name="Saif S."/>
            <person name="Birren B."/>
        </authorList>
    </citation>
    <scope>NUCLEOTIDE SEQUENCE [LARGE SCALE GENOMIC DNA]</scope>
    <source>
        <strain evidence="11 12">Tu259-1</strain>
    </source>
</reference>
<comment type="similarity">
    <text evidence="2 7">Belongs to the SEC16 family.</text>
</comment>
<dbReference type="GO" id="GO:0012507">
    <property type="term" value="C:ER to Golgi transport vesicle membrane"/>
    <property type="evidence" value="ECO:0007669"/>
    <property type="project" value="TreeGrafter"/>
</dbReference>
<keyword evidence="5 7" id="KW-0931">ER-Golgi transport</keyword>
<feature type="region of interest" description="Disordered" evidence="8">
    <location>
        <begin position="207"/>
        <end position="226"/>
    </location>
</feature>
<dbReference type="PANTHER" id="PTHR13402">
    <property type="entry name" value="RGPR-RELATED"/>
    <property type="match status" value="1"/>
</dbReference>
<feature type="compositionally biased region" description="Low complexity" evidence="8">
    <location>
        <begin position="1953"/>
        <end position="1971"/>
    </location>
</feature>
<evidence type="ECO:0000259" key="9">
    <source>
        <dbReference type="Pfam" id="PF12931"/>
    </source>
</evidence>
<evidence type="ECO:0000256" key="3">
    <source>
        <dbReference type="ARBA" id="ARBA00022448"/>
    </source>
</evidence>
<feature type="compositionally biased region" description="Basic and acidic residues" evidence="8">
    <location>
        <begin position="217"/>
        <end position="226"/>
    </location>
</feature>
<dbReference type="Pfam" id="PF12932">
    <property type="entry name" value="Sec16"/>
    <property type="match status" value="1"/>
</dbReference>
<evidence type="ECO:0000259" key="10">
    <source>
        <dbReference type="Pfam" id="PF12932"/>
    </source>
</evidence>
<keyword evidence="7" id="KW-0472">Membrane</keyword>
<feature type="compositionally biased region" description="Polar residues" evidence="8">
    <location>
        <begin position="793"/>
        <end position="804"/>
    </location>
</feature>
<feature type="compositionally biased region" description="Polar residues" evidence="8">
    <location>
        <begin position="752"/>
        <end position="769"/>
    </location>
</feature>
<organism evidence="11 12">
    <name type="scientific">Cryptococcus neoformans Tu259-1</name>
    <dbReference type="NCBI Taxonomy" id="1230072"/>
    <lineage>
        <taxon>Eukaryota</taxon>
        <taxon>Fungi</taxon>
        <taxon>Dikarya</taxon>
        <taxon>Basidiomycota</taxon>
        <taxon>Agaricomycotina</taxon>
        <taxon>Tremellomycetes</taxon>
        <taxon>Tremellales</taxon>
        <taxon>Cryptococcaceae</taxon>
        <taxon>Cryptococcus</taxon>
        <taxon>Cryptococcus neoformans species complex</taxon>
    </lineage>
</organism>
<feature type="region of interest" description="Disordered" evidence="8">
    <location>
        <begin position="1"/>
        <end position="193"/>
    </location>
</feature>
<dbReference type="PANTHER" id="PTHR13402:SF6">
    <property type="entry name" value="SECRETORY 16, ISOFORM I"/>
    <property type="match status" value="1"/>
</dbReference>
<dbReference type="GO" id="GO:0005789">
    <property type="term" value="C:endoplasmic reticulum membrane"/>
    <property type="evidence" value="ECO:0007669"/>
    <property type="project" value="UniProtKB-SubCell"/>
</dbReference>
<proteinExistence type="inferred from homology"/>
<evidence type="ECO:0000256" key="8">
    <source>
        <dbReference type="SAM" id="MobiDB-lite"/>
    </source>
</evidence>
<evidence type="ECO:0000313" key="11">
    <source>
        <dbReference type="EMBL" id="OXG30312.1"/>
    </source>
</evidence>
<comment type="caution">
    <text evidence="11">The sequence shown here is derived from an EMBL/GenBank/DDBJ whole genome shotgun (WGS) entry which is preliminary data.</text>
</comment>
<comment type="function">
    <text evidence="6 7">Involved in the initiation of assembly of the COPII coat required for the formation of transport vesicles from the endoplasmic reticulum (ER) and the selection of cargo molecules. Also involved in autophagy.</text>
</comment>
<gene>
    <name evidence="11" type="ORF">C361_00145</name>
</gene>
<feature type="region of interest" description="Disordered" evidence="8">
    <location>
        <begin position="231"/>
        <end position="286"/>
    </location>
</feature>
<accession>A0A854QL83</accession>
<feature type="compositionally biased region" description="Basic and acidic residues" evidence="8">
    <location>
        <begin position="1"/>
        <end position="11"/>
    </location>
</feature>
<feature type="compositionally biased region" description="Polar residues" evidence="8">
    <location>
        <begin position="419"/>
        <end position="442"/>
    </location>
</feature>
<name>A0A854QL83_CRYNE</name>
<comment type="subcellular location">
    <subcellularLocation>
        <location evidence="1">Endoplasmic reticulum membrane</location>
        <topology evidence="1">Peripheral membrane protein</topology>
        <orientation evidence="1">Cytoplasmic side</orientation>
    </subcellularLocation>
</comment>
<evidence type="ECO:0000256" key="5">
    <source>
        <dbReference type="ARBA" id="ARBA00022892"/>
    </source>
</evidence>
<dbReference type="GO" id="GO:0070973">
    <property type="term" value="P:protein localization to endoplasmic reticulum exit site"/>
    <property type="evidence" value="ECO:0007669"/>
    <property type="project" value="TreeGrafter"/>
</dbReference>
<feature type="compositionally biased region" description="Polar residues" evidence="8">
    <location>
        <begin position="1714"/>
        <end position="1728"/>
    </location>
</feature>
<dbReference type="GO" id="GO:0006914">
    <property type="term" value="P:autophagy"/>
    <property type="evidence" value="ECO:0007669"/>
    <property type="project" value="UniProtKB-KW"/>
</dbReference>
<keyword evidence="7" id="KW-0653">Protein transport</keyword>
<feature type="compositionally biased region" description="Low complexity" evidence="8">
    <location>
        <begin position="363"/>
        <end position="377"/>
    </location>
</feature>
<dbReference type="InterPro" id="IPR024298">
    <property type="entry name" value="Sec16_Sec23-bd"/>
</dbReference>
<feature type="compositionally biased region" description="Basic and acidic residues" evidence="8">
    <location>
        <begin position="673"/>
        <end position="687"/>
    </location>
</feature>
<feature type="compositionally biased region" description="Basic and acidic residues" evidence="8">
    <location>
        <begin position="1777"/>
        <end position="1786"/>
    </location>
</feature>
<evidence type="ECO:0000256" key="1">
    <source>
        <dbReference type="ARBA" id="ARBA00004397"/>
    </source>
</evidence>
<evidence type="ECO:0000256" key="4">
    <source>
        <dbReference type="ARBA" id="ARBA00022824"/>
    </source>
</evidence>
<feature type="compositionally biased region" description="Low complexity" evidence="8">
    <location>
        <begin position="1767"/>
        <end position="1776"/>
    </location>
</feature>
<feature type="domain" description="Sec16 Sec23-binding" evidence="9">
    <location>
        <begin position="1242"/>
        <end position="1533"/>
    </location>
</feature>
<sequence>MEDNHVSEHPPESITPASHLFDSIDSGGGAADDPFAQFGSEQDDSAPQLQVQEDGHKAELQAITEGDAPAPAAQMEGSRIPIPANVLGKQTEEKVAYSPEETEEVESGGKTQEGIGEQQESHIGSPPIQEATAGHLFGPVNDGSGEDLFAQLAESENDEFTQLEQSQETLKSEGIDQPEVLGQTEASVPREEKDYSDLLAEFEAENGMLEPPIEGQVESHSEREAEGIQSFMGQSDTKNDQTPAVSSLFTDDQNDSVFDNIIPESDSELQDAPVTTTAGRSTNPSIQGLFSNDTTDFLNQGQIITEAQEVGDLDQSIAEPLEFDVPQGWYDDNGQWQWYTEEEKEQVKFAMMGPANWQETEQAPAPLTAGPGATLAPVASRSPALQAQSAMSENAARRTPQPEPIAAFDSSIYEPPAPASTQFTTSTASYFPANRSGTTNDPSPYAPPQVTRSATLPANSFGVTAAAPSSHVPSNPKSYNAYDPPIPTKPYHHHSYAPATQPMPSPYNLASSGNGFTPPTNAALAKSEPPKPRPQPQRAVSTAYDPPFLRTQEKISRPASAVSTGVSSAFDVSPIVPPHQVKAPPPPPSGPPKRSKGENRPPSRGPAFAPPPIAPFGSPPPVPPLSAPASGPPRRHTGTSRPPSRGPAYAPHPKDQSPVPPVPTLPTLPVELPRSHTEDNSVARGRDSLNLPGSPEVNEQSVSRPNVFSSEGQDEVRPPSRGIRAISPSLSPHMSSVSAEPVQAPLSGPPRHSTNTTGLPSHTRTSAPSPMTHIPAPPLSEEPTFYAPPGVQQKAQGSQPSSYEQIPYTHDDWQADGNVASAQLSSNEPSPQAPSDSQSGHEAETFKAIATVPSAESYEPSTYAPTQSDYYKPGPEATTQPTYKPDSYEPSSANIMRLQSQSSPYARTTSPAHNSVYGTSPPVDHIPSMAASGNAFAQAPYAGQSAYQSESESSARQSALSMNRSPIPSSTSLYAPSHPSSTYNPVASPAQSPTYGMSPPSTNYFQSMPGPRSASIDTSYVPQQILEQKPISEDPLARTTLAARNAPIAVFGFGGVLITAFPGASESDNFAKGHARIPSYGYASGRGQLWIRNISEVVAPGALKSDQSAFPGPLVNDVSGPKGAAGEKKKKEAVLTYLRDRAEEVERGLPYLKSSASRARREDEGRLVLLRLLEALIIGEGKLAGNPKVEDAIRAALSNPSSPNVPTAPVQLTTLSNGIYPSTSPNSASPVAANPSQLSHLSTLLAQGQKKEAAQYAIDHGLWSHALVISSAVGAELWKDTVMKFTAAELNARSEGTAGIKASYALFGGMGHSSLDDLINAATITEDPSQDQWREVISSVLFHAKPADLTCLDELGSRFLQMGLINASHACFLLSPLSPFLDTTPASYERGIMVTHNIRDEESTIFVEIAEYARSLVPVPKGQEQVTVGLPQLLPYKLARAWRLAELGEVDLAKRYCAAIEAGAKPLTKSAQTQSLLPPAFMASLEDLLERLTGTPSINPANVLGGGRKSSKPGFDKLGSWIEGRLTKFIAGEEGEKMAPKPAALGGKAEGPFAHFSSVSPDPSGSISRNPSMADVGSYSASNGFLGVQPMSRTTSPAAQGQYNPYGQQSQPYGAPPKSSLDVHSLSRATSPSAQTHNNLYTSQSQPSSSASSSYGDSQGRRTDFGGGFTPWSANAGSEVQAKDGETTPHAYEAPVGDDQAEFITPMAGLSIGPSASTTPNYTPQASQPAYDLGDEDEDLGFGNTSLSKGRPTKTVDEGEGKGEASGGKPAKAAKGGKVEPKKEEPTQPAKQEQHQSSSWLGRLWGKKEGGPVKANLGEETSMVYDPDQKRWVVKGATGASAAPAAPPPPPRAQTASPSHISRPAPSTRAMSAAPPPAGPSSSSSDGSFGTFPRSANAPPPPAGMSASTFAEGPDGGIRRMKSSLTMSQGQGPPSGPLSGPPSGPPSQPPSRTPSTSATSASLDDLLSGSRPASKRPGSAMKKGARNRYVDVFQAEGS</sequence>
<feature type="compositionally biased region" description="Polar residues" evidence="8">
    <location>
        <begin position="231"/>
        <end position="257"/>
    </location>
</feature>
<feature type="compositionally biased region" description="Polar residues" evidence="8">
    <location>
        <begin position="859"/>
        <end position="869"/>
    </location>
</feature>
<feature type="compositionally biased region" description="Polar residues" evidence="8">
    <location>
        <begin position="820"/>
        <end position="838"/>
    </location>
</feature>
<dbReference type="CDD" id="cd09233">
    <property type="entry name" value="ACE1-Sec16-like"/>
    <property type="match status" value="1"/>
</dbReference>
<feature type="compositionally biased region" description="Polar residues" evidence="8">
    <location>
        <begin position="1591"/>
        <end position="1612"/>
    </location>
</feature>
<feature type="compositionally biased region" description="Polar residues" evidence="8">
    <location>
        <begin position="889"/>
        <end position="918"/>
    </location>
</feature>